<organism evidence="2 3">
    <name type="scientific">Molorchus minor</name>
    <dbReference type="NCBI Taxonomy" id="1323400"/>
    <lineage>
        <taxon>Eukaryota</taxon>
        <taxon>Metazoa</taxon>
        <taxon>Ecdysozoa</taxon>
        <taxon>Arthropoda</taxon>
        <taxon>Hexapoda</taxon>
        <taxon>Insecta</taxon>
        <taxon>Pterygota</taxon>
        <taxon>Neoptera</taxon>
        <taxon>Endopterygota</taxon>
        <taxon>Coleoptera</taxon>
        <taxon>Polyphaga</taxon>
        <taxon>Cucujiformia</taxon>
        <taxon>Chrysomeloidea</taxon>
        <taxon>Cerambycidae</taxon>
        <taxon>Lamiinae</taxon>
        <taxon>Monochamini</taxon>
        <taxon>Molorchus</taxon>
    </lineage>
</organism>
<evidence type="ECO:0000313" key="2">
    <source>
        <dbReference type="EMBL" id="KAJ8967828.1"/>
    </source>
</evidence>
<reference evidence="2" key="1">
    <citation type="journal article" date="2023" name="Insect Mol. Biol.">
        <title>Genome sequencing provides insights into the evolution of gene families encoding plant cell wall-degrading enzymes in longhorned beetles.</title>
        <authorList>
            <person name="Shin N.R."/>
            <person name="Okamura Y."/>
            <person name="Kirsch R."/>
            <person name="Pauchet Y."/>
        </authorList>
    </citation>
    <scope>NUCLEOTIDE SEQUENCE</scope>
    <source>
        <strain evidence="2">MMC_N1</strain>
    </source>
</reference>
<comment type="caution">
    <text evidence="2">The sequence shown here is derived from an EMBL/GenBank/DDBJ whole genome shotgun (WGS) entry which is preliminary data.</text>
</comment>
<name>A0ABQ9IWF1_9CUCU</name>
<sequence>MEKATQNCPVHLMSQDRINPTTSPSLQMAPKLVIWQDRGYMGKPQNYPLPWGHMTPSSRPEGVRYSGVRVGKPEKGSERKNLQICSDSQATLLAIESSNMKSRYLESKKTLNDLASRNTVMITWVPGHSGVRKDEEVDRLPREGSARYLIEPKPILGVPCSRS</sequence>
<evidence type="ECO:0000313" key="3">
    <source>
        <dbReference type="Proteomes" id="UP001162164"/>
    </source>
</evidence>
<dbReference type="InterPro" id="IPR012337">
    <property type="entry name" value="RNaseH-like_sf"/>
</dbReference>
<keyword evidence="3" id="KW-1185">Reference proteome</keyword>
<evidence type="ECO:0000259" key="1">
    <source>
        <dbReference type="Pfam" id="PF00075"/>
    </source>
</evidence>
<dbReference type="InterPro" id="IPR036397">
    <property type="entry name" value="RNaseH_sf"/>
</dbReference>
<dbReference type="Proteomes" id="UP001162164">
    <property type="component" value="Unassembled WGS sequence"/>
</dbReference>
<accession>A0ABQ9IWF1</accession>
<gene>
    <name evidence="2" type="ORF">NQ317_011283</name>
</gene>
<dbReference type="Gene3D" id="3.30.420.10">
    <property type="entry name" value="Ribonuclease H-like superfamily/Ribonuclease H"/>
    <property type="match status" value="1"/>
</dbReference>
<dbReference type="InterPro" id="IPR002156">
    <property type="entry name" value="RNaseH_domain"/>
</dbReference>
<proteinExistence type="predicted"/>
<feature type="domain" description="RNase H type-1" evidence="1">
    <location>
        <begin position="80"/>
        <end position="145"/>
    </location>
</feature>
<protein>
    <recommendedName>
        <fullName evidence="1">RNase H type-1 domain-containing protein</fullName>
    </recommendedName>
</protein>
<dbReference type="Pfam" id="PF00075">
    <property type="entry name" value="RNase_H"/>
    <property type="match status" value="1"/>
</dbReference>
<dbReference type="SUPFAM" id="SSF53098">
    <property type="entry name" value="Ribonuclease H-like"/>
    <property type="match status" value="1"/>
</dbReference>
<dbReference type="EMBL" id="JAPWTJ010002123">
    <property type="protein sequence ID" value="KAJ8967828.1"/>
    <property type="molecule type" value="Genomic_DNA"/>
</dbReference>